<dbReference type="InterPro" id="IPR050238">
    <property type="entry name" value="DNA_Rep/Repair_Clamp_Loader"/>
</dbReference>
<name>A0A4R2EKK6_9BACT</name>
<evidence type="ECO:0000313" key="1">
    <source>
        <dbReference type="EMBL" id="TCN68915.1"/>
    </source>
</evidence>
<dbReference type="RefSeq" id="WP_131838930.1">
    <property type="nucleotide sequence ID" value="NZ_SLWB01000005.1"/>
</dbReference>
<dbReference type="PANTHER" id="PTHR11669:SF8">
    <property type="entry name" value="DNA POLYMERASE III SUBUNIT DELTA"/>
    <property type="match status" value="1"/>
</dbReference>
<dbReference type="InterPro" id="IPR027417">
    <property type="entry name" value="P-loop_NTPase"/>
</dbReference>
<dbReference type="PANTHER" id="PTHR11669">
    <property type="entry name" value="REPLICATION FACTOR C / DNA POLYMERASE III GAMMA-TAU SUBUNIT"/>
    <property type="match status" value="1"/>
</dbReference>
<dbReference type="SUPFAM" id="SSF52540">
    <property type="entry name" value="P-loop containing nucleoside triphosphate hydrolases"/>
    <property type="match status" value="1"/>
</dbReference>
<sequence length="378" mass="43251">MLFKDIVGQDELKERLIRGVHEGRISHAQMFLGEPGSGTIPLAIAYAQYLNCQNRGEHDSCGVCPSCHKVQKLMHPDVHFTFPINKTSEIGDKVVVSDLFLSYWRSIVENLTYFDEQDWYSHIDLGNKQGLISVAEADNIIKKLSFKAYEGEYKVLIMWLPERMNIAASNALLKLVEEPPAKTVFLMVAQEEGKVLKTILSRTQIIRVPRIRYDDMVRSLTERYPSSSMPIESVARLSSGSMIEARRLLELDEEGDEFFGYVIGLLRFCYQSNVIGLIEWSEEVATLGRDRIKRLLAYAERVIREAFMLNLRMEAVSYLPLNPEQQKFYANFKPFIRPNNIEETFTLLNTAIHHINANGNAKIVLADMSLKMVKLIKP</sequence>
<dbReference type="EMBL" id="SLWB01000005">
    <property type="protein sequence ID" value="TCN68915.1"/>
    <property type="molecule type" value="Genomic_DNA"/>
</dbReference>
<dbReference type="Proteomes" id="UP000294830">
    <property type="component" value="Unassembled WGS sequence"/>
</dbReference>
<protein>
    <submittedName>
        <fullName evidence="1">DNA polymerase-3 subunit delta</fullName>
    </submittedName>
</protein>
<dbReference type="Gene3D" id="3.40.50.300">
    <property type="entry name" value="P-loop containing nucleotide triphosphate hydrolases"/>
    <property type="match status" value="1"/>
</dbReference>
<reference evidence="1 2" key="1">
    <citation type="submission" date="2019-03" db="EMBL/GenBank/DDBJ databases">
        <title>Genomic Encyclopedia of Archaeal and Bacterial Type Strains, Phase II (KMG-II): from individual species to whole genera.</title>
        <authorList>
            <person name="Goeker M."/>
        </authorList>
    </citation>
    <scope>NUCLEOTIDE SEQUENCE [LARGE SCALE GENOMIC DNA]</scope>
    <source>
        <strain evidence="1 2">RL-C</strain>
    </source>
</reference>
<dbReference type="GO" id="GO:0006261">
    <property type="term" value="P:DNA-templated DNA replication"/>
    <property type="evidence" value="ECO:0007669"/>
    <property type="project" value="TreeGrafter"/>
</dbReference>
<comment type="caution">
    <text evidence="1">The sequence shown here is derived from an EMBL/GenBank/DDBJ whole genome shotgun (WGS) entry which is preliminary data.</text>
</comment>
<organism evidence="1 2">
    <name type="scientific">Acetobacteroides hydrogenigenes</name>
    <dbReference type="NCBI Taxonomy" id="979970"/>
    <lineage>
        <taxon>Bacteria</taxon>
        <taxon>Pseudomonadati</taxon>
        <taxon>Bacteroidota</taxon>
        <taxon>Bacteroidia</taxon>
        <taxon>Bacteroidales</taxon>
        <taxon>Rikenellaceae</taxon>
        <taxon>Acetobacteroides</taxon>
    </lineage>
</organism>
<proteinExistence type="predicted"/>
<dbReference type="OrthoDB" id="9811073at2"/>
<dbReference type="AlphaFoldDB" id="A0A4R2EKK6"/>
<keyword evidence="2" id="KW-1185">Reference proteome</keyword>
<dbReference type="Pfam" id="PF13177">
    <property type="entry name" value="DNA_pol3_delta2"/>
    <property type="match status" value="1"/>
</dbReference>
<evidence type="ECO:0000313" key="2">
    <source>
        <dbReference type="Proteomes" id="UP000294830"/>
    </source>
</evidence>
<gene>
    <name evidence="1" type="ORF">CLV25_105117</name>
</gene>
<accession>A0A4R2EKK6</accession>